<protein>
    <submittedName>
        <fullName evidence="2">Uncharacterized protein</fullName>
    </submittedName>
</protein>
<dbReference type="Proteomes" id="UP000230423">
    <property type="component" value="Unassembled WGS sequence"/>
</dbReference>
<reference evidence="2 3" key="1">
    <citation type="submission" date="2015-09" db="EMBL/GenBank/DDBJ databases">
        <title>Draft genome of the parasitic nematode Teladorsagia circumcincta isolate WARC Sus (inbred).</title>
        <authorList>
            <person name="Mitreva M."/>
        </authorList>
    </citation>
    <scope>NUCLEOTIDE SEQUENCE [LARGE SCALE GENOMIC DNA]</scope>
    <source>
        <strain evidence="2 3">S</strain>
    </source>
</reference>
<keyword evidence="3" id="KW-1185">Reference proteome</keyword>
<dbReference type="OrthoDB" id="420519at2759"/>
<evidence type="ECO:0000313" key="2">
    <source>
        <dbReference type="EMBL" id="PIO56593.1"/>
    </source>
</evidence>
<keyword evidence="1" id="KW-0812">Transmembrane</keyword>
<proteinExistence type="predicted"/>
<accession>A0A2G9TF61</accession>
<evidence type="ECO:0000313" key="3">
    <source>
        <dbReference type="Proteomes" id="UP000230423"/>
    </source>
</evidence>
<gene>
    <name evidence="2" type="ORF">TELCIR_22007</name>
</gene>
<feature type="non-terminal residue" evidence="2">
    <location>
        <position position="1"/>
    </location>
</feature>
<sequence>YIGEVVNSEGAVTKIVHDLSKSWWQILTLILAAGVCAFLWTVVLRVLGGFMIWTSILCIIAVLGAAIIVSVALLIVLLVLLFVRKRISIAVALIEESSK</sequence>
<feature type="transmembrane region" description="Helical" evidence="1">
    <location>
        <begin position="50"/>
        <end position="83"/>
    </location>
</feature>
<organism evidence="2 3">
    <name type="scientific">Teladorsagia circumcincta</name>
    <name type="common">Brown stomach worm</name>
    <name type="synonym">Ostertagia circumcincta</name>
    <dbReference type="NCBI Taxonomy" id="45464"/>
    <lineage>
        <taxon>Eukaryota</taxon>
        <taxon>Metazoa</taxon>
        <taxon>Ecdysozoa</taxon>
        <taxon>Nematoda</taxon>
        <taxon>Chromadorea</taxon>
        <taxon>Rhabditida</taxon>
        <taxon>Rhabditina</taxon>
        <taxon>Rhabditomorpha</taxon>
        <taxon>Strongyloidea</taxon>
        <taxon>Trichostrongylidae</taxon>
        <taxon>Teladorsagia</taxon>
    </lineage>
</organism>
<feature type="transmembrane region" description="Helical" evidence="1">
    <location>
        <begin position="23"/>
        <end position="44"/>
    </location>
</feature>
<keyword evidence="1" id="KW-0472">Membrane</keyword>
<evidence type="ECO:0000256" key="1">
    <source>
        <dbReference type="SAM" id="Phobius"/>
    </source>
</evidence>
<dbReference type="AlphaFoldDB" id="A0A2G9TF61"/>
<keyword evidence="1" id="KW-1133">Transmembrane helix</keyword>
<name>A0A2G9TF61_TELCI</name>
<dbReference type="EMBL" id="KZ374379">
    <property type="protein sequence ID" value="PIO56593.1"/>
    <property type="molecule type" value="Genomic_DNA"/>
</dbReference>